<dbReference type="SUPFAM" id="SSF55781">
    <property type="entry name" value="GAF domain-like"/>
    <property type="match status" value="2"/>
</dbReference>
<dbReference type="AlphaFoldDB" id="A0A9E9C9G8"/>
<dbReference type="RefSeq" id="WP_268613027.1">
    <property type="nucleotide sequence ID" value="NZ_CP113797.1"/>
</dbReference>
<name>A0A9E9C9G8_9CYAN</name>
<dbReference type="PROSITE" id="PS50109">
    <property type="entry name" value="HIS_KIN"/>
    <property type="match status" value="1"/>
</dbReference>
<dbReference type="GO" id="GO:0005524">
    <property type="term" value="F:ATP binding"/>
    <property type="evidence" value="ECO:0007669"/>
    <property type="project" value="UniProtKB-KW"/>
</dbReference>
<evidence type="ECO:0000256" key="3">
    <source>
        <dbReference type="ARBA" id="ARBA00022553"/>
    </source>
</evidence>
<keyword evidence="8" id="KW-0547">Nucleotide-binding</keyword>
<dbReference type="CDD" id="cd00082">
    <property type="entry name" value="HisKA"/>
    <property type="match status" value="1"/>
</dbReference>
<organism evidence="8 9">
    <name type="scientific">Thermocoleostomius sinensis A174</name>
    <dbReference type="NCBI Taxonomy" id="2016057"/>
    <lineage>
        <taxon>Bacteria</taxon>
        <taxon>Bacillati</taxon>
        <taxon>Cyanobacteriota</taxon>
        <taxon>Cyanophyceae</taxon>
        <taxon>Oculatellales</taxon>
        <taxon>Oculatellaceae</taxon>
        <taxon>Thermocoleostomius</taxon>
    </lineage>
</organism>
<dbReference type="InterPro" id="IPR004358">
    <property type="entry name" value="Sig_transdc_His_kin-like_C"/>
</dbReference>
<evidence type="ECO:0000313" key="8">
    <source>
        <dbReference type="EMBL" id="WAL62689.1"/>
    </source>
</evidence>
<dbReference type="Pfam" id="PF02518">
    <property type="entry name" value="HATPase_c"/>
    <property type="match status" value="1"/>
</dbReference>
<dbReference type="KEGG" id="tsin:OXH18_12060"/>
<dbReference type="SMART" id="SM00388">
    <property type="entry name" value="HisKA"/>
    <property type="match status" value="1"/>
</dbReference>
<dbReference type="SMART" id="SM00065">
    <property type="entry name" value="GAF"/>
    <property type="match status" value="2"/>
</dbReference>
<dbReference type="SMART" id="SM00387">
    <property type="entry name" value="HATPase_c"/>
    <property type="match status" value="1"/>
</dbReference>
<dbReference type="Proteomes" id="UP001163152">
    <property type="component" value="Chromosome"/>
</dbReference>
<dbReference type="Gene3D" id="3.30.450.40">
    <property type="match status" value="2"/>
</dbReference>
<keyword evidence="5" id="KW-0418">Kinase</keyword>
<dbReference type="InterPro" id="IPR003594">
    <property type="entry name" value="HATPase_dom"/>
</dbReference>
<dbReference type="Gene3D" id="3.30.565.10">
    <property type="entry name" value="Histidine kinase-like ATPase, C-terminal domain"/>
    <property type="match status" value="1"/>
</dbReference>
<keyword evidence="9" id="KW-1185">Reference proteome</keyword>
<dbReference type="GO" id="GO:0005886">
    <property type="term" value="C:plasma membrane"/>
    <property type="evidence" value="ECO:0007669"/>
    <property type="project" value="TreeGrafter"/>
</dbReference>
<dbReference type="Gene3D" id="1.10.287.130">
    <property type="match status" value="1"/>
</dbReference>
<protein>
    <recommendedName>
        <fullName evidence="2">histidine kinase</fullName>
        <ecNumber evidence="2">2.7.13.3</ecNumber>
    </recommendedName>
</protein>
<keyword evidence="6" id="KW-0902">Two-component regulatory system</keyword>
<dbReference type="GO" id="GO:0000155">
    <property type="term" value="F:phosphorelay sensor kinase activity"/>
    <property type="evidence" value="ECO:0007669"/>
    <property type="project" value="InterPro"/>
</dbReference>
<dbReference type="EMBL" id="CP113797">
    <property type="protein sequence ID" value="WAL62689.1"/>
    <property type="molecule type" value="Genomic_DNA"/>
</dbReference>
<keyword evidence="3" id="KW-0597">Phosphoprotein</keyword>
<sequence>MVPIRNPYLNALIEIERRLLFCQSAHACYTAVIERVGVASGAAHACLVELNFAVTDASAAVFVPSLQTNAQPSIQSVQLVATWSDTKVSDTDITVAAIDGAMLLAEPELSHWFMRLQQGDVIQQTHIEGSATEQQVLDSYGIGAVLIVPLMVHQQVQGAIVLIHRHPHRWETSELDIWQGVALILAAKLEQLQSTSSMNGSVQALLPPFELESALSSPAQRWEKRLKLEALLRQITDRVRASLDEAQILQATAQELAIGLNTYSCQVGQLDWTQGTSTIAYEFTPAGKMPTVQGLVLEMSEHLDLYSELLRGHCLQFCWIVLPVHLRSLNQPVAVLCCPIMHNGTAIGEIWLYNQADTYFDPEVIWLIEQVAHQCAIAIPQARLYQAAQAQVRKLEQLNALKDEFLNTVSHELRSPMANIEMAIQMLELLLFPEQETDVKGDSVCHQPAIPDCCSSDLHHSDRCPSSVCDSTYHSTDRLPARYFVHALPHPASFQQSIRYFRMLQDECIRETKLINDLLDLSRLEAGTEPIVLTPINLQVWIPHVLEPFLERARCQAQRLQVEISDTVPLVSTDLRSLERILTELVHNACKYTPAGENIRVMVDYVSGQANAHSRADRPNATDFLLLRTASPLVTTSQLKLQVCNSGIEIPAADLPRIFDKFYRIPSPDLWQYGGTGLGLALVKRLAEHLGAKIWVNSSNNQVTFTLTLPLEPSIPSVEQTRSLDW</sequence>
<keyword evidence="8" id="KW-0067">ATP-binding</keyword>
<dbReference type="InterPro" id="IPR036890">
    <property type="entry name" value="HATPase_C_sf"/>
</dbReference>
<evidence type="ECO:0000256" key="4">
    <source>
        <dbReference type="ARBA" id="ARBA00022679"/>
    </source>
</evidence>
<accession>A0A9E9C9G8</accession>
<evidence type="ECO:0000256" key="2">
    <source>
        <dbReference type="ARBA" id="ARBA00012438"/>
    </source>
</evidence>
<dbReference type="SUPFAM" id="SSF55874">
    <property type="entry name" value="ATPase domain of HSP90 chaperone/DNA topoisomerase II/histidine kinase"/>
    <property type="match status" value="1"/>
</dbReference>
<proteinExistence type="predicted"/>
<keyword evidence="4" id="KW-0808">Transferase</keyword>
<dbReference type="Pfam" id="PF01590">
    <property type="entry name" value="GAF"/>
    <property type="match status" value="2"/>
</dbReference>
<dbReference type="PANTHER" id="PTHR43047">
    <property type="entry name" value="TWO-COMPONENT HISTIDINE PROTEIN KINASE"/>
    <property type="match status" value="1"/>
</dbReference>
<gene>
    <name evidence="8" type="ORF">OXH18_12060</name>
</gene>
<reference evidence="8" key="1">
    <citation type="submission" date="2022-12" db="EMBL/GenBank/DDBJ databases">
        <title>Polyphasic identification of a Novel Hot-Spring Cyanobacterium Ocullathermofonsia sinensis gen nov. sp. nov. and Genomic Insights on its Adaptations to the Thermal Habitat.</title>
        <authorList>
            <person name="Daroch M."/>
            <person name="Tang J."/>
            <person name="Jiang Y."/>
        </authorList>
    </citation>
    <scope>NUCLEOTIDE SEQUENCE</scope>
    <source>
        <strain evidence="8">PKUAC-SCTA174</strain>
    </source>
</reference>
<dbReference type="SUPFAM" id="SSF47384">
    <property type="entry name" value="Homodimeric domain of signal transducing histidine kinase"/>
    <property type="match status" value="1"/>
</dbReference>
<dbReference type="InterPro" id="IPR036097">
    <property type="entry name" value="HisK_dim/P_sf"/>
</dbReference>
<evidence type="ECO:0000256" key="5">
    <source>
        <dbReference type="ARBA" id="ARBA00022777"/>
    </source>
</evidence>
<evidence type="ECO:0000313" key="9">
    <source>
        <dbReference type="Proteomes" id="UP001163152"/>
    </source>
</evidence>
<dbReference type="InterPro" id="IPR029016">
    <property type="entry name" value="GAF-like_dom_sf"/>
</dbReference>
<evidence type="ECO:0000259" key="7">
    <source>
        <dbReference type="PROSITE" id="PS50109"/>
    </source>
</evidence>
<feature type="domain" description="Histidine kinase" evidence="7">
    <location>
        <begin position="408"/>
        <end position="713"/>
    </location>
</feature>
<dbReference type="InterPro" id="IPR003661">
    <property type="entry name" value="HisK_dim/P_dom"/>
</dbReference>
<comment type="catalytic activity">
    <reaction evidence="1">
        <text>ATP + protein L-histidine = ADP + protein N-phospho-L-histidine.</text>
        <dbReference type="EC" id="2.7.13.3"/>
    </reaction>
</comment>
<evidence type="ECO:0000256" key="6">
    <source>
        <dbReference type="ARBA" id="ARBA00023012"/>
    </source>
</evidence>
<dbReference type="InterPro" id="IPR005467">
    <property type="entry name" value="His_kinase_dom"/>
</dbReference>
<dbReference type="PRINTS" id="PR00344">
    <property type="entry name" value="BCTRLSENSOR"/>
</dbReference>
<evidence type="ECO:0000256" key="1">
    <source>
        <dbReference type="ARBA" id="ARBA00000085"/>
    </source>
</evidence>
<dbReference type="PANTHER" id="PTHR43047:SF72">
    <property type="entry name" value="OSMOSENSING HISTIDINE PROTEIN KINASE SLN1"/>
    <property type="match status" value="1"/>
</dbReference>
<dbReference type="GO" id="GO:0009927">
    <property type="term" value="F:histidine phosphotransfer kinase activity"/>
    <property type="evidence" value="ECO:0007669"/>
    <property type="project" value="TreeGrafter"/>
</dbReference>
<dbReference type="EC" id="2.7.13.3" evidence="2"/>
<dbReference type="InterPro" id="IPR003018">
    <property type="entry name" value="GAF"/>
</dbReference>